<dbReference type="Pfam" id="PF07651">
    <property type="entry name" value="ANTH"/>
    <property type="match status" value="1"/>
</dbReference>
<keyword evidence="5" id="KW-0333">Golgi apparatus</keyword>
<dbReference type="Proteomes" id="UP000541444">
    <property type="component" value="Unassembled WGS sequence"/>
</dbReference>
<feature type="domain" description="ENTH" evidence="9">
    <location>
        <begin position="24"/>
        <end position="162"/>
    </location>
</feature>
<organism evidence="10 11">
    <name type="scientific">Kingdonia uniflora</name>
    <dbReference type="NCBI Taxonomy" id="39325"/>
    <lineage>
        <taxon>Eukaryota</taxon>
        <taxon>Viridiplantae</taxon>
        <taxon>Streptophyta</taxon>
        <taxon>Embryophyta</taxon>
        <taxon>Tracheophyta</taxon>
        <taxon>Spermatophyta</taxon>
        <taxon>Magnoliopsida</taxon>
        <taxon>Ranunculales</taxon>
        <taxon>Circaeasteraceae</taxon>
        <taxon>Kingdonia</taxon>
    </lineage>
</organism>
<dbReference type="GO" id="GO:0005545">
    <property type="term" value="F:1-phosphatidylinositol binding"/>
    <property type="evidence" value="ECO:0007669"/>
    <property type="project" value="InterPro"/>
</dbReference>
<dbReference type="SUPFAM" id="SSF89009">
    <property type="entry name" value="GAT-like domain"/>
    <property type="match status" value="1"/>
</dbReference>
<evidence type="ECO:0000313" key="11">
    <source>
        <dbReference type="Proteomes" id="UP000541444"/>
    </source>
</evidence>
<dbReference type="AlphaFoldDB" id="A0A7J7NNL9"/>
<dbReference type="InterPro" id="IPR013809">
    <property type="entry name" value="ENTH"/>
</dbReference>
<dbReference type="InterPro" id="IPR008942">
    <property type="entry name" value="ENTH_VHS"/>
</dbReference>
<evidence type="ECO:0000313" key="10">
    <source>
        <dbReference type="EMBL" id="KAF6168542.1"/>
    </source>
</evidence>
<evidence type="ECO:0000256" key="5">
    <source>
        <dbReference type="ARBA" id="ARBA00023034"/>
    </source>
</evidence>
<dbReference type="GO" id="GO:0048268">
    <property type="term" value="P:clathrin coat assembly"/>
    <property type="evidence" value="ECO:0007669"/>
    <property type="project" value="InterPro"/>
</dbReference>
<evidence type="ECO:0000256" key="4">
    <source>
        <dbReference type="ARBA" id="ARBA00022583"/>
    </source>
</evidence>
<dbReference type="InterPro" id="IPR048050">
    <property type="entry name" value="ANTH_N_plant"/>
</dbReference>
<keyword evidence="6" id="KW-0472">Membrane</keyword>
<dbReference type="Gene3D" id="1.25.40.90">
    <property type="match status" value="1"/>
</dbReference>
<comment type="caution">
    <text evidence="10">The sequence shown here is derived from an EMBL/GenBank/DDBJ whole genome shotgun (WGS) entry which is preliminary data.</text>
</comment>
<dbReference type="EMBL" id="JACGCM010000692">
    <property type="protein sequence ID" value="KAF6168542.1"/>
    <property type="molecule type" value="Genomic_DNA"/>
</dbReference>
<reference evidence="10 11" key="1">
    <citation type="journal article" date="2020" name="IScience">
        <title>Genome Sequencing of the Endangered Kingdonia uniflora (Circaeasteraceae, Ranunculales) Reveals Potential Mechanisms of Evolutionary Specialization.</title>
        <authorList>
            <person name="Sun Y."/>
            <person name="Deng T."/>
            <person name="Zhang A."/>
            <person name="Moore M.J."/>
            <person name="Landis J.B."/>
            <person name="Lin N."/>
            <person name="Zhang H."/>
            <person name="Zhang X."/>
            <person name="Huang J."/>
            <person name="Zhang X."/>
            <person name="Sun H."/>
            <person name="Wang H."/>
        </authorList>
    </citation>
    <scope>NUCLEOTIDE SEQUENCE [LARGE SCALE GENOMIC DNA]</scope>
    <source>
        <strain evidence="10">TB1705</strain>
        <tissue evidence="10">Leaf</tissue>
    </source>
</reference>
<dbReference type="GO" id="GO:0005905">
    <property type="term" value="C:clathrin-coated pit"/>
    <property type="evidence" value="ECO:0007669"/>
    <property type="project" value="UniProtKB-SubCell"/>
</dbReference>
<dbReference type="SMART" id="SM00273">
    <property type="entry name" value="ENTH"/>
    <property type="match status" value="1"/>
</dbReference>
<dbReference type="GO" id="GO:0005546">
    <property type="term" value="F:phosphatidylinositol-4,5-bisphosphate binding"/>
    <property type="evidence" value="ECO:0007669"/>
    <property type="project" value="TreeGrafter"/>
</dbReference>
<evidence type="ECO:0000256" key="8">
    <source>
        <dbReference type="ARBA" id="ARBA00023329"/>
    </source>
</evidence>
<dbReference type="SUPFAM" id="SSF48464">
    <property type="entry name" value="ENTH/VHS domain"/>
    <property type="match status" value="1"/>
</dbReference>
<dbReference type="InterPro" id="IPR014712">
    <property type="entry name" value="ANTH_dom_sf"/>
</dbReference>
<dbReference type="CDD" id="cd16987">
    <property type="entry name" value="ANTH_N_AP180_plant"/>
    <property type="match status" value="1"/>
</dbReference>
<keyword evidence="7" id="KW-0168">Coated pit</keyword>
<protein>
    <recommendedName>
        <fullName evidence="9">ENTH domain-containing protein</fullName>
    </recommendedName>
</protein>
<proteinExistence type="predicted"/>
<accession>A0A7J7NNL9</accession>
<keyword evidence="11" id="KW-1185">Reference proteome</keyword>
<dbReference type="FunFam" id="1.20.58.150:FF:000005">
    <property type="entry name" value="putative clathrin assembly protein At2g25430"/>
    <property type="match status" value="1"/>
</dbReference>
<dbReference type="GO" id="GO:0000149">
    <property type="term" value="F:SNARE binding"/>
    <property type="evidence" value="ECO:0007669"/>
    <property type="project" value="TreeGrafter"/>
</dbReference>
<keyword evidence="8" id="KW-0968">Cytoplasmic vesicle</keyword>
<evidence type="ECO:0000256" key="3">
    <source>
        <dbReference type="ARBA" id="ARBA00004600"/>
    </source>
</evidence>
<name>A0A7J7NNL9_9MAGN</name>
<dbReference type="GO" id="GO:0072583">
    <property type="term" value="P:clathrin-dependent endocytosis"/>
    <property type="evidence" value="ECO:0007669"/>
    <property type="project" value="InterPro"/>
</dbReference>
<dbReference type="PROSITE" id="PS50942">
    <property type="entry name" value="ENTH"/>
    <property type="match status" value="1"/>
</dbReference>
<dbReference type="InterPro" id="IPR045192">
    <property type="entry name" value="AP180-like"/>
</dbReference>
<dbReference type="GO" id="GO:0030136">
    <property type="term" value="C:clathrin-coated vesicle"/>
    <property type="evidence" value="ECO:0007669"/>
    <property type="project" value="UniProtKB-SubCell"/>
</dbReference>
<keyword evidence="4" id="KW-0254">Endocytosis</keyword>
<dbReference type="PANTHER" id="PTHR22951:SF22">
    <property type="entry name" value="ENTH DOMAIN-CONTAINING PROTEIN"/>
    <property type="match status" value="1"/>
</dbReference>
<dbReference type="GO" id="GO:0005794">
    <property type="term" value="C:Golgi apparatus"/>
    <property type="evidence" value="ECO:0007669"/>
    <property type="project" value="UniProtKB-SubCell"/>
</dbReference>
<evidence type="ECO:0000256" key="6">
    <source>
        <dbReference type="ARBA" id="ARBA00023136"/>
    </source>
</evidence>
<dbReference type="OrthoDB" id="1723360at2759"/>
<dbReference type="GO" id="GO:0032050">
    <property type="term" value="F:clathrin heavy chain binding"/>
    <property type="evidence" value="ECO:0007669"/>
    <property type="project" value="TreeGrafter"/>
</dbReference>
<comment type="subcellular location">
    <subcellularLocation>
        <location evidence="1">Cytoplasmic vesicle</location>
        <location evidence="1">Clathrin-coated vesicle</location>
    </subcellularLocation>
    <subcellularLocation>
        <location evidence="2">Golgi apparatus</location>
    </subcellularLocation>
    <subcellularLocation>
        <location evidence="3">Membrane</location>
        <location evidence="3">Clathrin-coated pit</location>
    </subcellularLocation>
</comment>
<dbReference type="InterPro" id="IPR011417">
    <property type="entry name" value="ANTH_dom"/>
</dbReference>
<dbReference type="GO" id="GO:0006900">
    <property type="term" value="P:vesicle budding from membrane"/>
    <property type="evidence" value="ECO:0007669"/>
    <property type="project" value="TreeGrafter"/>
</dbReference>
<dbReference type="PANTHER" id="PTHR22951">
    <property type="entry name" value="CLATHRIN ASSEMBLY PROTEIN"/>
    <property type="match status" value="1"/>
</dbReference>
<dbReference type="Gene3D" id="1.20.58.150">
    <property type="entry name" value="ANTH domain"/>
    <property type="match status" value="1"/>
</dbReference>
<evidence type="ECO:0000259" key="9">
    <source>
        <dbReference type="PROSITE" id="PS50942"/>
    </source>
</evidence>
<sequence>MQRRFKQAYTALKEHGWVNIAKIATIGGYCDLDLIVIKATAPDDLPLSEKYIHELLKVFSFSPSSFRAFSLSFTKRFGRTQCWRVALKCLILLHRLLRSLPENSPFRSDLLWSRSNGLISLYPCRFRDNSSSRSKDFTGFIRAYAHLLDEALDCFSIESDTSTNENSEFSDRTFTEKMKEVRRVLNVLPQLQSLLDKFIECSPVGFAAKSLLVKSAMKQIVRDSFVCYGAFRHDIMILLDNLFQMQHRNCISAFSIYKRAAIQASDLTEFYETWKEMGLCGFYEYPFVDKIPYIHVQALESFLNGMWQLTDSSSSETSTSSMSPPSTLTEDESDKRLMCVETVMSTKWEKFEDEDVDNDEEKPLIQFEIEDDNNNVCWEDILEASIMKPHILHDNQLLYSTGYNGYGYECCNYAAYTHEENKKEDWKMQVYNPF</sequence>
<evidence type="ECO:0000256" key="2">
    <source>
        <dbReference type="ARBA" id="ARBA00004555"/>
    </source>
</evidence>
<evidence type="ECO:0000256" key="7">
    <source>
        <dbReference type="ARBA" id="ARBA00023176"/>
    </source>
</evidence>
<evidence type="ECO:0000256" key="1">
    <source>
        <dbReference type="ARBA" id="ARBA00004132"/>
    </source>
</evidence>
<gene>
    <name evidence="10" type="ORF">GIB67_005154</name>
</gene>